<evidence type="ECO:0000313" key="4">
    <source>
        <dbReference type="EMBL" id="GFO86221.1"/>
    </source>
</evidence>
<keyword evidence="2" id="KW-1133">Transmembrane helix</keyword>
<dbReference type="InterPro" id="IPR003869">
    <property type="entry name" value="Polysac_CapD-like"/>
</dbReference>
<evidence type="ECO:0000256" key="1">
    <source>
        <dbReference type="ARBA" id="ARBA00007430"/>
    </source>
</evidence>
<comment type="caution">
    <text evidence="4">The sequence shown here is derived from an EMBL/GenBank/DDBJ whole genome shotgun (WGS) entry which is preliminary data.</text>
</comment>
<accession>A0A916QAT7</accession>
<dbReference type="Proteomes" id="UP000613208">
    <property type="component" value="Unassembled WGS sequence"/>
</dbReference>
<sequence>MKIKEKFMRKRSAIVLLLCDIVGLQLASALAILTRFEFQPSTVEPYFVDTLLRYAVLNTFCSLFIFAAYRLYAILWRFASVMDFFNVVKAVLVASAFQFIGMHLLAWPIPRSYIILYIGWAGLIVVMPRILIRVLRGGRKIPLQKVDKQPTAVMLIGAGEAGNMILNEIKNSQFVDKEVCCIIDDDSKKWGTFLNGVPVVGGRHKILQYAVRFGIKEIILAVPTIEAHDRKEILNICKQTGCKLSMLPGMYQLINSEVKVSMLRDVQIEDLLGREPVKTDLPDIMQYVEGHKVMVTGGGGSIGSELCRQIANYHPESLLILDNYENNAYELQMELKRHYPELDVMVLIVSVQNRQRIRNIFAKYRPEIVFHAAAHKHVPLMENSPCDAIKNNVFGTINVAKEASAVGTKRMVLISTDKAVRPTNIMGASKRICEMVIQTFNQHSDTEYVAVRFGNVLGSNGSVVPLFRKQIQEGGPVTVTHPEIIRYFMTIPEAVSLVLQAGAYAKGGEIFILDMGEPVKILDLAENMIRLSGLTPGEDIEIKFTGLRPGEKLYEELLIDEDNKKETPNKRIFIGQPIPLDEEKFIEDIRRLETAAFSEDPNIRDIVKELVPEYTINGH</sequence>
<dbReference type="EMBL" id="BLYI01000062">
    <property type="protein sequence ID" value="GFO86221.1"/>
    <property type="molecule type" value="Genomic_DNA"/>
</dbReference>
<protein>
    <submittedName>
        <fullName evidence="4">UDP-N-acetylglucosamine 4,6-dehydratase</fullName>
    </submittedName>
</protein>
<reference evidence="4" key="1">
    <citation type="submission" date="2020-06" db="EMBL/GenBank/DDBJ databases">
        <title>Characterization of fructooligosaccharide metabolism and fructooligosaccharide-degrading enzymes in human commensal butyrate producers.</title>
        <authorList>
            <person name="Tanno H."/>
            <person name="Fujii T."/>
            <person name="Hirano K."/>
            <person name="Maeno S."/>
            <person name="Tonozuka T."/>
            <person name="Sakamoto M."/>
            <person name="Ohkuma M."/>
            <person name="Tochio T."/>
            <person name="Endo A."/>
        </authorList>
    </citation>
    <scope>NUCLEOTIDE SEQUENCE</scope>
    <source>
        <strain evidence="4">JCM 17466</strain>
    </source>
</reference>
<feature type="transmembrane region" description="Helical" evidence="2">
    <location>
        <begin position="53"/>
        <end position="72"/>
    </location>
</feature>
<keyword evidence="5" id="KW-1185">Reference proteome</keyword>
<dbReference type="Pfam" id="PF13727">
    <property type="entry name" value="CoA_binding_3"/>
    <property type="match status" value="1"/>
</dbReference>
<evidence type="ECO:0000259" key="3">
    <source>
        <dbReference type="Pfam" id="PF02719"/>
    </source>
</evidence>
<dbReference type="InterPro" id="IPR051203">
    <property type="entry name" value="Polysaccharide_Synthase-Rel"/>
</dbReference>
<feature type="transmembrane region" description="Helical" evidence="2">
    <location>
        <begin position="84"/>
        <end position="107"/>
    </location>
</feature>
<evidence type="ECO:0000256" key="2">
    <source>
        <dbReference type="SAM" id="Phobius"/>
    </source>
</evidence>
<keyword evidence="2" id="KW-0812">Transmembrane</keyword>
<comment type="similarity">
    <text evidence="1">Belongs to the polysaccharide synthase family.</text>
</comment>
<dbReference type="Pfam" id="PF02719">
    <property type="entry name" value="Polysacc_synt_2"/>
    <property type="match status" value="1"/>
</dbReference>
<proteinExistence type="inferred from homology"/>
<dbReference type="PANTHER" id="PTHR43318:SF1">
    <property type="entry name" value="POLYSACCHARIDE BIOSYNTHESIS PROTEIN EPSC-RELATED"/>
    <property type="match status" value="1"/>
</dbReference>
<name>A0A916QAT7_9FIRM</name>
<dbReference type="RefSeq" id="WP_201311886.1">
    <property type="nucleotide sequence ID" value="NZ_BLYI01000062.1"/>
</dbReference>
<dbReference type="SUPFAM" id="SSF51735">
    <property type="entry name" value="NAD(P)-binding Rossmann-fold domains"/>
    <property type="match status" value="2"/>
</dbReference>
<dbReference type="InterPro" id="IPR036291">
    <property type="entry name" value="NAD(P)-bd_dom_sf"/>
</dbReference>
<evidence type="ECO:0000313" key="5">
    <source>
        <dbReference type="Proteomes" id="UP000613208"/>
    </source>
</evidence>
<dbReference type="Gene3D" id="3.40.50.720">
    <property type="entry name" value="NAD(P)-binding Rossmann-like Domain"/>
    <property type="match status" value="2"/>
</dbReference>
<dbReference type="CDD" id="cd05237">
    <property type="entry name" value="UDP_invert_4-6DH_SDR_e"/>
    <property type="match status" value="1"/>
</dbReference>
<gene>
    <name evidence="4" type="ORF">ANBU17_25680</name>
</gene>
<dbReference type="PANTHER" id="PTHR43318">
    <property type="entry name" value="UDP-N-ACETYLGLUCOSAMINE 4,6-DEHYDRATASE"/>
    <property type="match status" value="1"/>
</dbReference>
<feature type="domain" description="Polysaccharide biosynthesis protein CapD-like" evidence="3">
    <location>
        <begin position="293"/>
        <end position="575"/>
    </location>
</feature>
<organism evidence="4 5">
    <name type="scientific">Anaerostipes butyraticus</name>
    <dbReference type="NCBI Taxonomy" id="645466"/>
    <lineage>
        <taxon>Bacteria</taxon>
        <taxon>Bacillati</taxon>
        <taxon>Bacillota</taxon>
        <taxon>Clostridia</taxon>
        <taxon>Lachnospirales</taxon>
        <taxon>Lachnospiraceae</taxon>
        <taxon>Anaerostipes</taxon>
    </lineage>
</organism>
<dbReference type="AlphaFoldDB" id="A0A916QAT7"/>
<feature type="transmembrane region" description="Helical" evidence="2">
    <location>
        <begin position="113"/>
        <end position="132"/>
    </location>
</feature>
<keyword evidence="2" id="KW-0472">Membrane</keyword>